<dbReference type="Gene3D" id="3.40.50.300">
    <property type="entry name" value="P-loop containing nucleotide triphosphate hydrolases"/>
    <property type="match status" value="1"/>
</dbReference>
<feature type="binding site" evidence="1">
    <location>
        <position position="145"/>
    </location>
    <ligand>
        <name>substrate</name>
    </ligand>
</feature>
<dbReference type="InterPro" id="IPR000623">
    <property type="entry name" value="Shikimate_kinase/TSH1"/>
</dbReference>
<keyword evidence="1" id="KW-0479">Metal-binding</keyword>
<comment type="subcellular location">
    <subcellularLocation>
        <location evidence="1">Cytoplasm</location>
    </subcellularLocation>
</comment>
<dbReference type="GO" id="GO:0005829">
    <property type="term" value="C:cytosol"/>
    <property type="evidence" value="ECO:0007669"/>
    <property type="project" value="TreeGrafter"/>
</dbReference>
<dbReference type="InterPro" id="IPR027417">
    <property type="entry name" value="P-loop_NTPase"/>
</dbReference>
<evidence type="ECO:0000313" key="3">
    <source>
        <dbReference type="Proteomes" id="UP000242645"/>
    </source>
</evidence>
<dbReference type="GO" id="GO:0005524">
    <property type="term" value="F:ATP binding"/>
    <property type="evidence" value="ECO:0007669"/>
    <property type="project" value="UniProtKB-UniRule"/>
</dbReference>
<dbReference type="KEGG" id="dtr:RSDT_0165"/>
<dbReference type="CDD" id="cd00464">
    <property type="entry name" value="SK"/>
    <property type="match status" value="1"/>
</dbReference>
<keyword evidence="1 2" id="KW-0418">Kinase</keyword>
<dbReference type="SUPFAM" id="SSF52540">
    <property type="entry name" value="P-loop containing nucleoside triphosphate hydrolases"/>
    <property type="match status" value="1"/>
</dbReference>
<dbReference type="UniPathway" id="UPA00053">
    <property type="reaction ID" value="UER00088"/>
</dbReference>
<dbReference type="Proteomes" id="UP000242645">
    <property type="component" value="Chromosome"/>
</dbReference>
<dbReference type="PANTHER" id="PTHR21087">
    <property type="entry name" value="SHIKIMATE KINASE"/>
    <property type="match status" value="1"/>
</dbReference>
<sequence>MPIIFLTGPRACGKTTVGRLLAQKLALPFADTDEYVQYTLGRNVAEVTAAEGWNFFRARESAALAEVTFLYGADAGRGAVISTGGGVVLAPENCRFMREHGTVFFLSAPAEVLAARLSARPQSIRRPPLTGGSVSEEAAAVLANRLPLYTETAHHCVDAVGPPAKICEIMRKIIDSVG</sequence>
<dbReference type="PRINTS" id="PR01100">
    <property type="entry name" value="SHIKIMTKNASE"/>
</dbReference>
<evidence type="ECO:0000313" key="2">
    <source>
        <dbReference type="EMBL" id="BAV91677.1"/>
    </source>
</evidence>
<feature type="binding site" evidence="1">
    <location>
        <position position="57"/>
    </location>
    <ligand>
        <name>substrate</name>
    </ligand>
</feature>
<dbReference type="GO" id="GO:0009073">
    <property type="term" value="P:aromatic amino acid family biosynthetic process"/>
    <property type="evidence" value="ECO:0007669"/>
    <property type="project" value="UniProtKB-KW"/>
</dbReference>
<keyword evidence="1" id="KW-0547">Nucleotide-binding</keyword>
<keyword evidence="1" id="KW-0460">Magnesium</keyword>
<comment type="cofactor">
    <cofactor evidence="1">
        <name>Mg(2+)</name>
        <dbReference type="ChEBI" id="CHEBI:18420"/>
    </cofactor>
    <text evidence="1">Binds 1 Mg(2+) ion per subunit.</text>
</comment>
<dbReference type="PANTHER" id="PTHR21087:SF21">
    <property type="entry name" value="SHIKIMATE KINASE 2"/>
    <property type="match status" value="1"/>
</dbReference>
<gene>
    <name evidence="2" type="primary">aroL</name>
    <name evidence="1" type="synonym">aroK</name>
    <name evidence="2" type="ORF">RSDT_0165</name>
</gene>
<comment type="subunit">
    <text evidence="1">Monomer.</text>
</comment>
<dbReference type="OrthoDB" id="9800332at2"/>
<feature type="binding site" evidence="1">
    <location>
        <position position="33"/>
    </location>
    <ligand>
        <name>substrate</name>
    </ligand>
</feature>
<dbReference type="NCBIfam" id="NF002988">
    <property type="entry name" value="PRK03731.1"/>
    <property type="match status" value="1"/>
</dbReference>
<comment type="function">
    <text evidence="1">Catalyzes the specific phosphorylation of the 3-hydroxyl group of shikimic acid using ATP as a cosubstrate.</text>
</comment>
<accession>A0A1J1DSQ0</accession>
<keyword evidence="1" id="KW-0808">Transferase</keyword>
<keyword evidence="1" id="KW-0963">Cytoplasm</keyword>
<feature type="binding site" evidence="1">
    <location>
        <position position="126"/>
    </location>
    <ligand>
        <name>ATP</name>
        <dbReference type="ChEBI" id="CHEBI:30616"/>
    </ligand>
</feature>
<evidence type="ECO:0000256" key="1">
    <source>
        <dbReference type="HAMAP-Rule" id="MF_00109"/>
    </source>
</evidence>
<comment type="pathway">
    <text evidence="1">Metabolic intermediate biosynthesis; chorismate biosynthesis; chorismate from D-erythrose 4-phosphate and phosphoenolpyruvate: step 5/7.</text>
</comment>
<feature type="binding site" evidence="1">
    <location>
        <begin position="11"/>
        <end position="16"/>
    </location>
    <ligand>
        <name>ATP</name>
        <dbReference type="ChEBI" id="CHEBI:30616"/>
    </ligand>
</feature>
<dbReference type="RefSeq" id="WP_096399222.1">
    <property type="nucleotide sequence ID" value="NZ_AP017368.1"/>
</dbReference>
<dbReference type="GO" id="GO:0004765">
    <property type="term" value="F:shikimate kinase activity"/>
    <property type="evidence" value="ECO:0007669"/>
    <property type="project" value="UniProtKB-UniRule"/>
</dbReference>
<dbReference type="Pfam" id="PF01202">
    <property type="entry name" value="SKI"/>
    <property type="match status" value="1"/>
</dbReference>
<comment type="catalytic activity">
    <reaction evidence="1">
        <text>shikimate + ATP = 3-phosphoshikimate + ADP + H(+)</text>
        <dbReference type="Rhea" id="RHEA:13121"/>
        <dbReference type="ChEBI" id="CHEBI:15378"/>
        <dbReference type="ChEBI" id="CHEBI:30616"/>
        <dbReference type="ChEBI" id="CHEBI:36208"/>
        <dbReference type="ChEBI" id="CHEBI:145989"/>
        <dbReference type="ChEBI" id="CHEBI:456216"/>
        <dbReference type="EC" id="2.7.1.71"/>
    </reaction>
</comment>
<keyword evidence="1" id="KW-0028">Amino-acid biosynthesis</keyword>
<dbReference type="EMBL" id="AP017368">
    <property type="protein sequence ID" value="BAV91677.1"/>
    <property type="molecule type" value="Genomic_DNA"/>
</dbReference>
<feature type="binding site" evidence="1">
    <location>
        <position position="85"/>
    </location>
    <ligand>
        <name>substrate</name>
    </ligand>
</feature>
<protein>
    <recommendedName>
        <fullName evidence="1">Shikimate kinase</fullName>
        <shortName evidence="1">SK</shortName>
        <ecNumber evidence="1">2.7.1.71</ecNumber>
    </recommendedName>
</protein>
<comment type="similarity">
    <text evidence="1">Belongs to the shikimate kinase family.</text>
</comment>
<proteinExistence type="inferred from homology"/>
<keyword evidence="1" id="KW-0057">Aromatic amino acid biosynthesis</keyword>
<dbReference type="EC" id="2.7.1.71" evidence="1"/>
<dbReference type="AlphaFoldDB" id="A0A1J1DSQ0"/>
<comment type="caution">
    <text evidence="1">Lacks conserved residue(s) required for the propagation of feature annotation.</text>
</comment>
<name>A0A1J1DSQ0_9BACT</name>
<dbReference type="InterPro" id="IPR031322">
    <property type="entry name" value="Shikimate/glucono_kinase"/>
</dbReference>
<dbReference type="GO" id="GO:0000287">
    <property type="term" value="F:magnesium ion binding"/>
    <property type="evidence" value="ECO:0007669"/>
    <property type="project" value="UniProtKB-UniRule"/>
</dbReference>
<keyword evidence="3" id="KW-1185">Reference proteome</keyword>
<organism evidence="2 3">
    <name type="scientific">Candidatus Desulfovibrio trichonymphae</name>
    <dbReference type="NCBI Taxonomy" id="1725232"/>
    <lineage>
        <taxon>Bacteria</taxon>
        <taxon>Pseudomonadati</taxon>
        <taxon>Thermodesulfobacteriota</taxon>
        <taxon>Desulfovibrionia</taxon>
        <taxon>Desulfovibrionales</taxon>
        <taxon>Desulfovibrionaceae</taxon>
        <taxon>Desulfovibrio</taxon>
    </lineage>
</organism>
<dbReference type="GO" id="GO:0009423">
    <property type="term" value="P:chorismate biosynthetic process"/>
    <property type="evidence" value="ECO:0007669"/>
    <property type="project" value="UniProtKB-UniRule"/>
</dbReference>
<keyword evidence="1" id="KW-0067">ATP-binding</keyword>
<dbReference type="HAMAP" id="MF_00109">
    <property type="entry name" value="Shikimate_kinase"/>
    <property type="match status" value="1"/>
</dbReference>
<feature type="binding site" evidence="1">
    <location>
        <position position="15"/>
    </location>
    <ligand>
        <name>Mg(2+)</name>
        <dbReference type="ChEBI" id="CHEBI:18420"/>
    </ligand>
</feature>
<dbReference type="GO" id="GO:0008652">
    <property type="term" value="P:amino acid biosynthetic process"/>
    <property type="evidence" value="ECO:0007669"/>
    <property type="project" value="UniProtKB-KW"/>
</dbReference>
<reference evidence="2 3" key="1">
    <citation type="journal article" date="2017" name="ISME J.">
        <title>Genome of 'Ca. Desulfovibrio trichonymphae', an H2-oxidizing bacterium in a tripartite symbiotic system within a protist cell in the termite gut.</title>
        <authorList>
            <person name="Kuwahara H."/>
            <person name="Yuki M."/>
            <person name="Izawa K."/>
            <person name="Ohkuma M."/>
            <person name="Hongoh Y."/>
        </authorList>
    </citation>
    <scope>NUCLEOTIDE SEQUENCE [LARGE SCALE GENOMIC DNA]</scope>
    <source>
        <strain evidence="2 3">Rs-N31</strain>
    </source>
</reference>